<feature type="compositionally biased region" description="Basic and acidic residues" evidence="7">
    <location>
        <begin position="178"/>
        <end position="200"/>
    </location>
</feature>
<feature type="region of interest" description="Disordered" evidence="7">
    <location>
        <begin position="1"/>
        <end position="34"/>
    </location>
</feature>
<evidence type="ECO:0000256" key="1">
    <source>
        <dbReference type="ARBA" id="ARBA00004604"/>
    </source>
</evidence>
<sequence>MAKKKKHAKANPGSGGKRKFFQGATKTETETKSAFESVSVRKKFDILGRKVKGERGNVIKARTEAIEKRRRTLLREHEENGKANSFVDRRFGESDDGLSAEDKHIGRLAKARLRQYKKSKNFSLNDDDEDGFGTLTHLGQPLAEGDLTAKPNGDDDDDDNLDGEMTRAFHFGGGDFEPTLKRDGNGHDVSEPERRKTKKEVMEELIAKSKFHKAEKQKQREDDQYTLDKLDADFKVISQGGMLSSALRKAVGHMKPTTKAKSNAPEQEKDEYDTWARTLAYERRGQAGERARTQEEVEAQEKLALEQAERKRLKRMRGVNSDDESSDDDGPQGGYAARRRKAKKAERGDDDDVATDDVRREGGDDLDENFALDSAEEVEDEEEDGVGSEDEDDVSDEDEADDDMDDNARLRKSFRSELKDVEEDLDKGKNRLRKLGILQDGVEAKDSEEDEEDYEDEDEDDKDTEDEDEDDEDAEDEDDVVENDHAGVLRELEEEIAGNAASREGKNPDKKETPRHEAKSSESMRVDIPFTFPMPESYEDLAGMLGAHGAEDTFTIISRIRACNAPTLAAENRKRIQTLFGLLLQRFEIFAGQAPIPTDHLDVLSTHIVDLSAQVPFFAATAVKARVEKMSSRLRQALRSGETGWPPSRTVLLLSLFAAIFPTTDKVHPVMSPVSLYLGNLLAHCAIRSTKDAALAVIIATMSSMYSSASERVFPEAVALMSALVLSASRPKAHWSDGLPTHLAEQIGGPWLSSAINSSKSGTLSLPETLNGIYFGKVSDELLAVVTLRAALSCLRQLSRPVAKTASASEILLPVRSSVVTLRKALKNAKSPSAKLCEDFMKELDDSLSGSVKTPLAYHTKAAEAIKTYNPMYEEDGYQKGRDYDPNRERAEARKLKKQLKQEARGAMRELRKDNRFMADARAKEQAQAAEERGARQRDVLSFLEKQESDFKSGGQGGQIVKNKRRVSKGSRRAF</sequence>
<dbReference type="PANTHER" id="PTHR23183:SF0">
    <property type="entry name" value="NUCLEOLAR PROTEIN 14"/>
    <property type="match status" value="1"/>
</dbReference>
<dbReference type="STRING" id="70448.A0A090N450"/>
<feature type="compositionally biased region" description="Basic and acidic residues" evidence="7">
    <location>
        <begin position="280"/>
        <end position="310"/>
    </location>
</feature>
<evidence type="ECO:0000313" key="8">
    <source>
        <dbReference type="EMBL" id="CEF99253.1"/>
    </source>
</evidence>
<feature type="compositionally biased region" description="Acidic residues" evidence="7">
    <location>
        <begin position="446"/>
        <end position="481"/>
    </location>
</feature>
<dbReference type="InterPro" id="IPR007276">
    <property type="entry name" value="Nop14"/>
</dbReference>
<gene>
    <name evidence="8" type="ORF">OT_ostta10g00090</name>
</gene>
<keyword evidence="3" id="KW-0690">Ribosome biogenesis</keyword>
<dbReference type="KEGG" id="ota:OT_ostta10g00090"/>
<feature type="region of interest" description="Disordered" evidence="7">
    <location>
        <begin position="250"/>
        <end position="524"/>
    </location>
</feature>
<reference evidence="8 9" key="2">
    <citation type="journal article" date="2014" name="BMC Genomics">
        <title>An improved genome of the model marine alga Ostreococcus tauri unfolds by assessing Illumina de novo assemblies.</title>
        <authorList>
            <person name="Blanc-Mathieu R."/>
            <person name="Verhelst B."/>
            <person name="Derelle E."/>
            <person name="Rombauts S."/>
            <person name="Bouget F.Y."/>
            <person name="Carre I."/>
            <person name="Chateau A."/>
            <person name="Eyre-Walker A."/>
            <person name="Grimsley N."/>
            <person name="Moreau H."/>
            <person name="Piegu B."/>
            <person name="Rivals E."/>
            <person name="Schackwitz W."/>
            <person name="Van de Peer Y."/>
            <person name="Piganeau G."/>
        </authorList>
    </citation>
    <scope>NUCLEOTIDE SEQUENCE [LARGE SCALE GENOMIC DNA]</scope>
    <source>
        <strain evidence="9">OTTH 0595 / CCAP 157/2 / RCC745</strain>
    </source>
</reference>
<evidence type="ECO:0000256" key="4">
    <source>
        <dbReference type="ARBA" id="ARBA00022552"/>
    </source>
</evidence>
<keyword evidence="4" id="KW-0698">rRNA processing</keyword>
<dbReference type="PANTHER" id="PTHR23183">
    <property type="entry name" value="NOP14"/>
    <property type="match status" value="1"/>
</dbReference>
<dbReference type="InParanoid" id="A0A090N450"/>
<feature type="region of interest" description="Disordered" evidence="7">
    <location>
        <begin position="946"/>
        <end position="975"/>
    </location>
</feature>
<dbReference type="GO" id="GO:0030692">
    <property type="term" value="C:Noc4p-Nop14p complex"/>
    <property type="evidence" value="ECO:0007669"/>
    <property type="project" value="TreeGrafter"/>
</dbReference>
<dbReference type="Pfam" id="PF04147">
    <property type="entry name" value="Nop14"/>
    <property type="match status" value="1"/>
</dbReference>
<dbReference type="GeneID" id="9832020"/>
<evidence type="ECO:0000256" key="7">
    <source>
        <dbReference type="SAM" id="MobiDB-lite"/>
    </source>
</evidence>
<name>A0A090N450_OSTTA</name>
<dbReference type="OrthoDB" id="497561at2759"/>
<feature type="compositionally biased region" description="Acidic residues" evidence="7">
    <location>
        <begin position="321"/>
        <end position="330"/>
    </location>
</feature>
<dbReference type="EMBL" id="CAID01000010">
    <property type="protein sequence ID" value="CEF99253.1"/>
    <property type="molecule type" value="Genomic_DNA"/>
</dbReference>
<feature type="compositionally biased region" description="Basic and acidic residues" evidence="7">
    <location>
        <begin position="406"/>
        <end position="419"/>
    </location>
</feature>
<proteinExistence type="inferred from homology"/>
<keyword evidence="5" id="KW-0539">Nucleus</keyword>
<evidence type="ECO:0000256" key="6">
    <source>
        <dbReference type="ARBA" id="ARBA00024695"/>
    </source>
</evidence>
<accession>A0A090N450</accession>
<feature type="compositionally biased region" description="Acidic residues" evidence="7">
    <location>
        <begin position="364"/>
        <end position="405"/>
    </location>
</feature>
<dbReference type="Proteomes" id="UP000009170">
    <property type="component" value="Unassembled WGS sequence"/>
</dbReference>
<dbReference type="FunCoup" id="A0A090N450">
    <property type="interactions" value="1759"/>
</dbReference>
<feature type="compositionally biased region" description="Basic and acidic residues" evidence="7">
    <location>
        <begin position="482"/>
        <end position="491"/>
    </location>
</feature>
<evidence type="ECO:0000256" key="3">
    <source>
        <dbReference type="ARBA" id="ARBA00022517"/>
    </source>
</evidence>
<protein>
    <submittedName>
        <fullName evidence="8">Nucleolar protein 14</fullName>
    </submittedName>
</protein>
<comment type="function">
    <text evidence="6">Involved in nucleolar processing of pre-18S ribosomal RNA. Has a role in the nuclear export of 40S pre-ribosomal subunit to the cytoplasm.</text>
</comment>
<comment type="similarity">
    <text evidence="2">Belongs to the NOP14 family.</text>
</comment>
<dbReference type="AlphaFoldDB" id="A0A090N450"/>
<organism evidence="8 9">
    <name type="scientific">Ostreococcus tauri</name>
    <name type="common">Marine green alga</name>
    <dbReference type="NCBI Taxonomy" id="70448"/>
    <lineage>
        <taxon>Eukaryota</taxon>
        <taxon>Viridiplantae</taxon>
        <taxon>Chlorophyta</taxon>
        <taxon>Mamiellophyceae</taxon>
        <taxon>Mamiellales</taxon>
        <taxon>Bathycoccaceae</taxon>
        <taxon>Ostreococcus</taxon>
    </lineage>
</organism>
<feature type="compositionally biased region" description="Basic and acidic residues" evidence="7">
    <location>
        <begin position="503"/>
        <end position="524"/>
    </location>
</feature>
<evidence type="ECO:0000256" key="5">
    <source>
        <dbReference type="ARBA" id="ARBA00023242"/>
    </source>
</evidence>
<dbReference type="GO" id="GO:0032040">
    <property type="term" value="C:small-subunit processome"/>
    <property type="evidence" value="ECO:0007669"/>
    <property type="project" value="InterPro"/>
</dbReference>
<evidence type="ECO:0000313" key="9">
    <source>
        <dbReference type="Proteomes" id="UP000009170"/>
    </source>
</evidence>
<dbReference type="GO" id="GO:0030490">
    <property type="term" value="P:maturation of SSU-rRNA"/>
    <property type="evidence" value="ECO:0007669"/>
    <property type="project" value="TreeGrafter"/>
</dbReference>
<evidence type="ECO:0000256" key="2">
    <source>
        <dbReference type="ARBA" id="ARBA00007466"/>
    </source>
</evidence>
<keyword evidence="9" id="KW-1185">Reference proteome</keyword>
<feature type="compositionally biased region" description="Basic residues" evidence="7">
    <location>
        <begin position="962"/>
        <end position="975"/>
    </location>
</feature>
<feature type="region of interest" description="Disordered" evidence="7">
    <location>
        <begin position="122"/>
        <end position="200"/>
    </location>
</feature>
<reference evidence="9" key="1">
    <citation type="journal article" date="2006" name="Proc. Natl. Acad. Sci. U.S.A.">
        <title>Genome analysis of the smallest free-living eukaryote Ostreococcus tauri unveils many unique features.</title>
        <authorList>
            <person name="Derelle E."/>
            <person name="Ferraz C."/>
            <person name="Rombauts S."/>
            <person name="Rouze P."/>
            <person name="Worden A.Z."/>
            <person name="Robbens S."/>
            <person name="Partensky F."/>
            <person name="Degroeve S."/>
            <person name="Echeynie S."/>
            <person name="Cooke R."/>
            <person name="Saeys Y."/>
            <person name="Wuyts J."/>
            <person name="Jabbari K."/>
            <person name="Bowler C."/>
            <person name="Panaud O."/>
            <person name="Piegu B."/>
            <person name="Ball S.G."/>
            <person name="Ral J.-P."/>
            <person name="Bouget F.-Y."/>
            <person name="Piganeau G."/>
            <person name="De Baets B."/>
            <person name="Picard A."/>
            <person name="Delseny M."/>
            <person name="Demaille J."/>
            <person name="Van de Peer Y."/>
            <person name="Moreau H."/>
        </authorList>
    </citation>
    <scope>NUCLEOTIDE SEQUENCE [LARGE SCALE GENOMIC DNA]</scope>
    <source>
        <strain evidence="9">OTTH 0595 / CCAP 157/2 / RCC745</strain>
    </source>
</reference>
<dbReference type="RefSeq" id="XP_022839729.1">
    <property type="nucleotide sequence ID" value="XM_022983086.1"/>
</dbReference>
<comment type="caution">
    <text evidence="8">The sequence shown here is derived from an EMBL/GenBank/DDBJ whole genome shotgun (WGS) entry which is preliminary data.</text>
</comment>
<comment type="subcellular location">
    <subcellularLocation>
        <location evidence="1">Nucleus</location>
        <location evidence="1">Nucleolus</location>
    </subcellularLocation>
</comment>